<organism evidence="1 2">
    <name type="scientific">Porphyromonas catoniae F0037</name>
    <dbReference type="NCBI Taxonomy" id="1127696"/>
    <lineage>
        <taxon>Bacteria</taxon>
        <taxon>Pseudomonadati</taxon>
        <taxon>Bacteroidota</taxon>
        <taxon>Bacteroidia</taxon>
        <taxon>Bacteroidales</taxon>
        <taxon>Porphyromonadaceae</taxon>
        <taxon>Porphyromonas</taxon>
    </lineage>
</organism>
<comment type="caution">
    <text evidence="1">The sequence shown here is derived from an EMBL/GenBank/DDBJ whole genome shotgun (WGS) entry which is preliminary data.</text>
</comment>
<protein>
    <submittedName>
        <fullName evidence="1">Uncharacterized protein</fullName>
    </submittedName>
</protein>
<name>L1NHI7_9PORP</name>
<dbReference type="STRING" id="1127696.HMPREF9134_00279"/>
<reference evidence="1 2" key="1">
    <citation type="submission" date="2012-05" db="EMBL/GenBank/DDBJ databases">
        <authorList>
            <person name="Weinstock G."/>
            <person name="Sodergren E."/>
            <person name="Lobos E.A."/>
            <person name="Fulton L."/>
            <person name="Fulton R."/>
            <person name="Courtney L."/>
            <person name="Fronick C."/>
            <person name="O'Laughlin M."/>
            <person name="Godfrey J."/>
            <person name="Wilson R.M."/>
            <person name="Miner T."/>
            <person name="Farmer C."/>
            <person name="Delehaunty K."/>
            <person name="Cordes M."/>
            <person name="Minx P."/>
            <person name="Tomlinson C."/>
            <person name="Chen J."/>
            <person name="Wollam A."/>
            <person name="Pepin K.H."/>
            <person name="Bhonagiri V."/>
            <person name="Zhang X."/>
            <person name="Suruliraj S."/>
            <person name="Warren W."/>
            <person name="Mitreva M."/>
            <person name="Mardis E.R."/>
            <person name="Wilson R.K."/>
        </authorList>
    </citation>
    <scope>NUCLEOTIDE SEQUENCE [LARGE SCALE GENOMIC DNA]</scope>
    <source>
        <strain evidence="1 2">F0037</strain>
    </source>
</reference>
<evidence type="ECO:0000313" key="2">
    <source>
        <dbReference type="Proteomes" id="UP000010408"/>
    </source>
</evidence>
<dbReference type="AlphaFoldDB" id="L1NHI7"/>
<dbReference type="EMBL" id="AMEQ01000011">
    <property type="protein sequence ID" value="EKY02735.1"/>
    <property type="molecule type" value="Genomic_DNA"/>
</dbReference>
<evidence type="ECO:0000313" key="1">
    <source>
        <dbReference type="EMBL" id="EKY02735.1"/>
    </source>
</evidence>
<gene>
    <name evidence="1" type="ORF">HMPREF9134_00279</name>
</gene>
<dbReference type="PATRIC" id="fig|1127696.3.peg.230"/>
<dbReference type="HOGENOM" id="CLU_2790415_0_0_10"/>
<proteinExistence type="predicted"/>
<sequence>MSVDRRFLKGEGGGAELTHLHYQNFQYKKDKMSVWRYVKKGRSHQAWYDQEMYRGKGVYCEEDLQPPA</sequence>
<accession>L1NHI7</accession>
<dbReference type="Proteomes" id="UP000010408">
    <property type="component" value="Unassembled WGS sequence"/>
</dbReference>